<organism evidence="8 9">
    <name type="scientific">Aphanomyces stellatus</name>
    <dbReference type="NCBI Taxonomy" id="120398"/>
    <lineage>
        <taxon>Eukaryota</taxon>
        <taxon>Sar</taxon>
        <taxon>Stramenopiles</taxon>
        <taxon>Oomycota</taxon>
        <taxon>Saprolegniomycetes</taxon>
        <taxon>Saprolegniales</taxon>
        <taxon>Verrucalvaceae</taxon>
        <taxon>Aphanomyces</taxon>
    </lineage>
</organism>
<dbReference type="AlphaFoldDB" id="A0A485LGR3"/>
<reference evidence="7" key="2">
    <citation type="submission" date="2019-06" db="EMBL/GenBank/DDBJ databases">
        <title>Genomics analysis of Aphanomyces spp. identifies a new class of oomycete effector associated with host adaptation.</title>
        <authorList>
            <person name="Gaulin E."/>
        </authorList>
    </citation>
    <scope>NUCLEOTIDE SEQUENCE</scope>
    <source>
        <strain evidence="7">CBS 578.67</strain>
    </source>
</reference>
<sequence length="403" mass="44261">MTRLAYTALFFVNAILATALRAFGNGFLKHLWSFDTCTDDLANPHCVGNQAVYRASFAMSVFFLIMTAASALSDRGFNNCCCLWCFQLPMYGTLFVGSYVLPNDFFYGFAWVARLSSVVFILLQIFIIIDTTYNVRDFLLEKIEAADADESRSLLSNTTTSYGCLWKSLFLGLIVLSLGGSLVGIGFLYHYFDACRIGTVFTSITLVAVLAISGLSATAWIGAGLLPPAIFALYIVFLAYESLSANPNATCNPFLQYQASSTLNTVVAAIIGAATITWTSWSTAASLIRLDVDDDDDGDENDPSTALVKSDRAMPKSDEVPSWQFHLIMVLGAMYMAMVLTEWDTASGYTFSDSKNYLLDDIGGGRVQDGAAMWVHIASQWFIILLYTWSLVAPHVFPDRTFG</sequence>
<evidence type="ECO:0000256" key="1">
    <source>
        <dbReference type="ARBA" id="ARBA00004141"/>
    </source>
</evidence>
<feature type="transmembrane region" description="Helical" evidence="6">
    <location>
        <begin position="51"/>
        <end position="69"/>
    </location>
</feature>
<gene>
    <name evidence="8" type="primary">Aste57867_19418</name>
    <name evidence="7" type="ORF">As57867_019354</name>
    <name evidence="8" type="ORF">ASTE57867_19418</name>
</gene>
<evidence type="ECO:0000256" key="3">
    <source>
        <dbReference type="ARBA" id="ARBA00022692"/>
    </source>
</evidence>
<feature type="transmembrane region" description="Helical" evidence="6">
    <location>
        <begin position="106"/>
        <end position="129"/>
    </location>
</feature>
<dbReference type="OrthoDB" id="5963193at2759"/>
<evidence type="ECO:0000256" key="2">
    <source>
        <dbReference type="ARBA" id="ARBA00006665"/>
    </source>
</evidence>
<reference evidence="8 9" key="1">
    <citation type="submission" date="2019-03" db="EMBL/GenBank/DDBJ databases">
        <authorList>
            <person name="Gaulin E."/>
            <person name="Dumas B."/>
        </authorList>
    </citation>
    <scope>NUCLEOTIDE SEQUENCE [LARGE SCALE GENOMIC DNA]</scope>
    <source>
        <strain evidence="8">CBS 568.67</strain>
    </source>
</reference>
<protein>
    <submittedName>
        <fullName evidence="8">Aste57867_19418 protein</fullName>
    </submittedName>
</protein>
<evidence type="ECO:0000313" key="9">
    <source>
        <dbReference type="Proteomes" id="UP000332933"/>
    </source>
</evidence>
<dbReference type="EMBL" id="VJMH01006520">
    <property type="protein sequence ID" value="KAF0689146.1"/>
    <property type="molecule type" value="Genomic_DNA"/>
</dbReference>
<dbReference type="EMBL" id="CAADRA010006541">
    <property type="protein sequence ID" value="VFT96132.1"/>
    <property type="molecule type" value="Genomic_DNA"/>
</dbReference>
<feature type="transmembrane region" description="Helical" evidence="6">
    <location>
        <begin position="225"/>
        <end position="243"/>
    </location>
</feature>
<dbReference type="GO" id="GO:0016020">
    <property type="term" value="C:membrane"/>
    <property type="evidence" value="ECO:0007669"/>
    <property type="project" value="UniProtKB-SubCell"/>
</dbReference>
<keyword evidence="3 6" id="KW-0812">Transmembrane</keyword>
<feature type="transmembrane region" description="Helical" evidence="6">
    <location>
        <begin position="169"/>
        <end position="191"/>
    </location>
</feature>
<dbReference type="InterPro" id="IPR005016">
    <property type="entry name" value="TDE1/TMS"/>
</dbReference>
<feature type="transmembrane region" description="Helical" evidence="6">
    <location>
        <begin position="81"/>
        <end position="100"/>
    </location>
</feature>
<keyword evidence="9" id="KW-1185">Reference proteome</keyword>
<feature type="transmembrane region" description="Helical" evidence="6">
    <location>
        <begin position="263"/>
        <end position="281"/>
    </location>
</feature>
<evidence type="ECO:0000256" key="5">
    <source>
        <dbReference type="ARBA" id="ARBA00023136"/>
    </source>
</evidence>
<dbReference type="PANTHER" id="PTHR10383">
    <property type="entry name" value="SERINE INCORPORATOR"/>
    <property type="match status" value="1"/>
</dbReference>
<name>A0A485LGR3_9STRA</name>
<keyword evidence="4 6" id="KW-1133">Transmembrane helix</keyword>
<dbReference type="Pfam" id="PF03348">
    <property type="entry name" value="Serinc"/>
    <property type="match status" value="1"/>
</dbReference>
<evidence type="ECO:0000256" key="4">
    <source>
        <dbReference type="ARBA" id="ARBA00022989"/>
    </source>
</evidence>
<comment type="similarity">
    <text evidence="2">Belongs to the TDE1 family.</text>
</comment>
<feature type="transmembrane region" description="Helical" evidence="6">
    <location>
        <begin position="197"/>
        <end position="218"/>
    </location>
</feature>
<evidence type="ECO:0000256" key="6">
    <source>
        <dbReference type="SAM" id="Phobius"/>
    </source>
</evidence>
<keyword evidence="5 6" id="KW-0472">Membrane</keyword>
<evidence type="ECO:0000313" key="7">
    <source>
        <dbReference type="EMBL" id="KAF0689146.1"/>
    </source>
</evidence>
<dbReference type="PANTHER" id="PTHR10383:SF9">
    <property type="entry name" value="SERINE INCORPORATOR, ISOFORM F"/>
    <property type="match status" value="1"/>
</dbReference>
<feature type="transmembrane region" description="Helical" evidence="6">
    <location>
        <begin position="323"/>
        <end position="341"/>
    </location>
</feature>
<feature type="transmembrane region" description="Helical" evidence="6">
    <location>
        <begin position="373"/>
        <end position="397"/>
    </location>
</feature>
<comment type="subcellular location">
    <subcellularLocation>
        <location evidence="1">Membrane</location>
        <topology evidence="1">Multi-pass membrane protein</topology>
    </subcellularLocation>
</comment>
<dbReference type="Proteomes" id="UP000332933">
    <property type="component" value="Unassembled WGS sequence"/>
</dbReference>
<proteinExistence type="inferred from homology"/>
<accession>A0A485LGR3</accession>
<evidence type="ECO:0000313" key="8">
    <source>
        <dbReference type="EMBL" id="VFT96132.1"/>
    </source>
</evidence>